<keyword evidence="2" id="KW-1185">Reference proteome</keyword>
<dbReference type="STRING" id="1331007.AALB_3693"/>
<comment type="caution">
    <text evidence="1">The sequence shown here is derived from an EMBL/GenBank/DDBJ whole genome shotgun (WGS) entry which is preliminary data.</text>
</comment>
<organism evidence="1 2">
    <name type="scientific">Agarivorans albus MKT 106</name>
    <dbReference type="NCBI Taxonomy" id="1331007"/>
    <lineage>
        <taxon>Bacteria</taxon>
        <taxon>Pseudomonadati</taxon>
        <taxon>Pseudomonadota</taxon>
        <taxon>Gammaproteobacteria</taxon>
        <taxon>Alteromonadales</taxon>
        <taxon>Alteromonadaceae</taxon>
        <taxon>Agarivorans</taxon>
    </lineage>
</organism>
<dbReference type="InterPro" id="IPR036086">
    <property type="entry name" value="ParB/Sulfiredoxin_sf"/>
</dbReference>
<dbReference type="OrthoDB" id="8442375at2"/>
<dbReference type="SUPFAM" id="SSF110849">
    <property type="entry name" value="ParB/Sulfiredoxin"/>
    <property type="match status" value="1"/>
</dbReference>
<accession>R9PQQ0</accession>
<sequence length="362" mass="42832">MYSDYLKEKELPIDKIFLDPNNPRFFEEDKRVPFSKYTSDKVQKDSLRLIQRYNIEELVNSILINGFLPMDRVVVKKVEGQDDQYYVLEGNRRISAIKTCIERYESGDIDDAELGEDYVEKLIESIKSLKVLEYSGTDEDISWMLQGIRHISGIKDWSPTQRAKLILDQIEIKNKSFTEVGKQFGLSAKAVGSLYRGYKGLQQMENHPELRYKAKNEYFSLFEQAYKNKDVRVWMQWNDDEYRYENEDNFRQFCEWISPDEENTELGSTGRRIHDPKHVRYIGNLVNRKRDDLIAEVDNFDISIEQAWGRAEQTKEYDWKTEVLRAEKAITNIPYATIRKSRDDVFSSLKQLREVINSMLEE</sequence>
<gene>
    <name evidence="1" type="ORF">AALB_3693</name>
</gene>
<dbReference type="RefSeq" id="WP_016403380.1">
    <property type="nucleotide sequence ID" value="NZ_BARX01000030.1"/>
</dbReference>
<name>R9PQQ0_AGAAL</name>
<protein>
    <submittedName>
        <fullName evidence="1">Uncharacterized protein</fullName>
    </submittedName>
</protein>
<dbReference type="EMBL" id="BARX01000030">
    <property type="protein sequence ID" value="GAD03613.1"/>
    <property type="molecule type" value="Genomic_DNA"/>
</dbReference>
<dbReference type="Proteomes" id="UP000014461">
    <property type="component" value="Unassembled WGS sequence"/>
</dbReference>
<evidence type="ECO:0000313" key="2">
    <source>
        <dbReference type="Proteomes" id="UP000014461"/>
    </source>
</evidence>
<reference evidence="1" key="1">
    <citation type="journal article" date="2013" name="Genome Announc.">
        <title>Draft Genome Sequence of Agarivorans albus Strain MKT 106T, an Agarolytic Marine Bacterium.</title>
        <authorList>
            <person name="Yasuike M."/>
            <person name="Nakamura Y."/>
            <person name="Kai W."/>
            <person name="Fujiwara A."/>
            <person name="Fukui Y."/>
            <person name="Satomi M."/>
            <person name="Sano M."/>
        </authorList>
    </citation>
    <scope>NUCLEOTIDE SEQUENCE [LARGE SCALE GENOMIC DNA]</scope>
</reference>
<proteinExistence type="predicted"/>
<dbReference type="AlphaFoldDB" id="R9PQQ0"/>
<evidence type="ECO:0000313" key="1">
    <source>
        <dbReference type="EMBL" id="GAD03613.1"/>
    </source>
</evidence>